<protein>
    <submittedName>
        <fullName evidence="1">Uncharacterized protein</fullName>
    </submittedName>
</protein>
<organism evidence="1 2">
    <name type="scientific">Beta vulgaris subsp. vulgaris</name>
    <name type="common">Beet</name>
    <dbReference type="NCBI Taxonomy" id="3555"/>
    <lineage>
        <taxon>Eukaryota</taxon>
        <taxon>Viridiplantae</taxon>
        <taxon>Streptophyta</taxon>
        <taxon>Embryophyta</taxon>
        <taxon>Tracheophyta</taxon>
        <taxon>Spermatophyta</taxon>
        <taxon>Magnoliopsida</taxon>
        <taxon>eudicotyledons</taxon>
        <taxon>Gunneridae</taxon>
        <taxon>Pentapetalae</taxon>
        <taxon>Caryophyllales</taxon>
        <taxon>Chenopodiaceae</taxon>
        <taxon>Betoideae</taxon>
        <taxon>Beta</taxon>
    </lineage>
</organism>
<feature type="non-terminal residue" evidence="1">
    <location>
        <position position="1"/>
    </location>
</feature>
<proteinExistence type="predicted"/>
<accession>A0A0J8B111</accession>
<reference evidence="1 2" key="1">
    <citation type="journal article" date="2014" name="Nature">
        <title>The genome of the recently domesticated crop plant sugar beet (Beta vulgaris).</title>
        <authorList>
            <person name="Dohm J.C."/>
            <person name="Minoche A.E."/>
            <person name="Holtgrawe D."/>
            <person name="Capella-Gutierrez S."/>
            <person name="Zakrzewski F."/>
            <person name="Tafer H."/>
            <person name="Rupp O."/>
            <person name="Sorensen T.R."/>
            <person name="Stracke R."/>
            <person name="Reinhardt R."/>
            <person name="Goesmann A."/>
            <person name="Kraft T."/>
            <person name="Schulz B."/>
            <person name="Stadler P.F."/>
            <person name="Schmidt T."/>
            <person name="Gabaldon T."/>
            <person name="Lehrach H."/>
            <person name="Weisshaar B."/>
            <person name="Himmelbauer H."/>
        </authorList>
    </citation>
    <scope>NUCLEOTIDE SEQUENCE [LARGE SCALE GENOMIC DNA]</scope>
    <source>
        <tissue evidence="1">Taproot</tissue>
    </source>
</reference>
<dbReference type="AlphaFoldDB" id="A0A0J8B111"/>
<sequence>FCRSCCCCYRVIRVVGAASCGCGCRCSSACLAPPHRIYCCSSVLRRCSLKHRNPSPSTPLSPVLRCSREQSISYVSVPPALRRLIASTAAHRCSAVVP</sequence>
<dbReference type="Proteomes" id="UP000035740">
    <property type="component" value="Unassembled WGS sequence"/>
</dbReference>
<name>A0A0J8B111_BETVV</name>
<keyword evidence="2" id="KW-1185">Reference proteome</keyword>
<evidence type="ECO:0000313" key="1">
    <source>
        <dbReference type="EMBL" id="KMS94694.1"/>
    </source>
</evidence>
<evidence type="ECO:0000313" key="2">
    <source>
        <dbReference type="Proteomes" id="UP000035740"/>
    </source>
</evidence>
<dbReference type="EMBL" id="KQ091179">
    <property type="protein sequence ID" value="KMS94694.1"/>
    <property type="molecule type" value="Genomic_DNA"/>
</dbReference>
<gene>
    <name evidence="1" type="ORF">BVRB_016210</name>
</gene>
<dbReference type="Gramene" id="KMS94694">
    <property type="protein sequence ID" value="KMS94694"/>
    <property type="gene ID" value="BVRB_016210"/>
</dbReference>